<accession>A0A6M4GYW9</accession>
<dbReference type="Gene3D" id="3.40.190.150">
    <property type="entry name" value="Bordetella uptake gene, domain 1"/>
    <property type="match status" value="1"/>
</dbReference>
<feature type="chain" id="PRO_5026857674" description="Tripartite-type tricarboxylate transporter receptor subunit TctC" evidence="2">
    <location>
        <begin position="22"/>
        <end position="320"/>
    </location>
</feature>
<evidence type="ECO:0000256" key="2">
    <source>
        <dbReference type="SAM" id="SignalP"/>
    </source>
</evidence>
<dbReference type="SUPFAM" id="SSF53850">
    <property type="entry name" value="Periplasmic binding protein-like II"/>
    <property type="match status" value="1"/>
</dbReference>
<evidence type="ECO:0008006" key="5">
    <source>
        <dbReference type="Google" id="ProtNLM"/>
    </source>
</evidence>
<reference evidence="3 4" key="1">
    <citation type="submission" date="2020-04" db="EMBL/GenBank/DDBJ databases">
        <title>Usitatibacter rugosus gen. nov., sp. nov. and Usitatibacter palustris sp. nov., novel members of Usitatibacteraceae fam. nov. within the order Nitrosomonadales isolated from soil.</title>
        <authorList>
            <person name="Huber K.J."/>
            <person name="Neumann-Schaal M."/>
            <person name="Geppert A."/>
            <person name="Luckner M."/>
            <person name="Wanner G."/>
            <person name="Overmann J."/>
        </authorList>
    </citation>
    <scope>NUCLEOTIDE SEQUENCE [LARGE SCALE GENOMIC DNA]</scope>
    <source>
        <strain evidence="3 4">0125_3</strain>
    </source>
</reference>
<dbReference type="KEGG" id="uru:DSM104443_03320"/>
<dbReference type="EMBL" id="CP053069">
    <property type="protein sequence ID" value="QJR12235.1"/>
    <property type="molecule type" value="Genomic_DNA"/>
</dbReference>
<evidence type="ECO:0000313" key="4">
    <source>
        <dbReference type="Proteomes" id="UP000501534"/>
    </source>
</evidence>
<dbReference type="AlphaFoldDB" id="A0A6M4GYW9"/>
<feature type="signal peptide" evidence="2">
    <location>
        <begin position="1"/>
        <end position="21"/>
    </location>
</feature>
<dbReference type="PANTHER" id="PTHR42928:SF5">
    <property type="entry name" value="BLR1237 PROTEIN"/>
    <property type="match status" value="1"/>
</dbReference>
<dbReference type="Proteomes" id="UP000501534">
    <property type="component" value="Chromosome"/>
</dbReference>
<keyword evidence="2" id="KW-0732">Signal</keyword>
<evidence type="ECO:0000256" key="1">
    <source>
        <dbReference type="ARBA" id="ARBA00006987"/>
    </source>
</evidence>
<dbReference type="InterPro" id="IPR005064">
    <property type="entry name" value="BUG"/>
</dbReference>
<evidence type="ECO:0000313" key="3">
    <source>
        <dbReference type="EMBL" id="QJR12235.1"/>
    </source>
</evidence>
<comment type="similarity">
    <text evidence="1">Belongs to the UPF0065 (bug) family.</text>
</comment>
<proteinExistence type="inferred from homology"/>
<name>A0A6M4GYW9_9PROT</name>
<dbReference type="InterPro" id="IPR042100">
    <property type="entry name" value="Bug_dom1"/>
</dbReference>
<keyword evidence="4" id="KW-1185">Reference proteome</keyword>
<dbReference type="Gene3D" id="3.40.190.10">
    <property type="entry name" value="Periplasmic binding protein-like II"/>
    <property type="match status" value="1"/>
</dbReference>
<organism evidence="3 4">
    <name type="scientific">Usitatibacter rugosus</name>
    <dbReference type="NCBI Taxonomy" id="2732067"/>
    <lineage>
        <taxon>Bacteria</taxon>
        <taxon>Pseudomonadati</taxon>
        <taxon>Pseudomonadota</taxon>
        <taxon>Betaproteobacteria</taxon>
        <taxon>Nitrosomonadales</taxon>
        <taxon>Usitatibacteraceae</taxon>
        <taxon>Usitatibacter</taxon>
    </lineage>
</organism>
<dbReference type="RefSeq" id="WP_171094267.1">
    <property type="nucleotide sequence ID" value="NZ_CP053069.1"/>
</dbReference>
<dbReference type="CDD" id="cd13578">
    <property type="entry name" value="PBP2_Bug27"/>
    <property type="match status" value="1"/>
</dbReference>
<protein>
    <recommendedName>
        <fullName evidence="5">Tripartite-type tricarboxylate transporter receptor subunit TctC</fullName>
    </recommendedName>
</protein>
<dbReference type="Pfam" id="PF03401">
    <property type="entry name" value="TctC"/>
    <property type="match status" value="1"/>
</dbReference>
<gene>
    <name evidence="3" type="ORF">DSM104443_03320</name>
</gene>
<sequence length="320" mass="33299">MRIATVLATVVACVAPLLAQAQPFPQKPITIVVPFAPGGGTDAIARDLGKQLGDRLKQPVIIDNRGGAGGSIGAQAVQAAKPDGYTLLFVTSTFVTAAATDRKLPYDVVKDFTPIAMLGRGPLLLVVSKQSGIESVGGLIENAKKAPDSLNYVSAGTGSINHLSGELFVQRTGIKMTHVPYKGSGPATTDLIGGQAQVFFATVPTILGQVKGDRVRLLATTGKARSSLFPQTPTVIESGVRDFDVSTWWGIVGPKGLPPEIVSALNAAINESAASEALSKRFVDEGAQAMKGSSAEFGAVIQQELDAWRKVVQAAGIKID</sequence>
<dbReference type="PIRSF" id="PIRSF017082">
    <property type="entry name" value="YflP"/>
    <property type="match status" value="1"/>
</dbReference>
<dbReference type="PANTHER" id="PTHR42928">
    <property type="entry name" value="TRICARBOXYLATE-BINDING PROTEIN"/>
    <property type="match status" value="1"/>
</dbReference>